<dbReference type="CDD" id="cd06670">
    <property type="entry name" value="PDZ6_MUPP1-like"/>
    <property type="match status" value="1"/>
</dbReference>
<proteinExistence type="predicted"/>
<name>A0A1B6M2C0_9HEMI</name>
<organism evidence="7">
    <name type="scientific">Graphocephala atropunctata</name>
    <dbReference type="NCBI Taxonomy" id="36148"/>
    <lineage>
        <taxon>Eukaryota</taxon>
        <taxon>Metazoa</taxon>
        <taxon>Ecdysozoa</taxon>
        <taxon>Arthropoda</taxon>
        <taxon>Hexapoda</taxon>
        <taxon>Insecta</taxon>
        <taxon>Pterygota</taxon>
        <taxon>Neoptera</taxon>
        <taxon>Paraneoptera</taxon>
        <taxon>Hemiptera</taxon>
        <taxon>Auchenorrhyncha</taxon>
        <taxon>Membracoidea</taxon>
        <taxon>Cicadellidae</taxon>
        <taxon>Cicadellinae</taxon>
        <taxon>Cicadellini</taxon>
        <taxon>Graphocephala</taxon>
    </lineage>
</organism>
<feature type="region of interest" description="Disordered" evidence="5">
    <location>
        <begin position="384"/>
        <end position="414"/>
    </location>
</feature>
<dbReference type="InterPro" id="IPR001478">
    <property type="entry name" value="PDZ"/>
</dbReference>
<protein>
    <recommendedName>
        <fullName evidence="6">PDZ domain-containing protein</fullName>
    </recommendedName>
</protein>
<dbReference type="AlphaFoldDB" id="A0A1B6M2C0"/>
<reference evidence="7" key="1">
    <citation type="submission" date="2015-11" db="EMBL/GenBank/DDBJ databases">
        <title>De novo transcriptome assembly of four potential Pierce s Disease insect vectors from Arizona vineyards.</title>
        <authorList>
            <person name="Tassone E.E."/>
        </authorList>
    </citation>
    <scope>NUCLEOTIDE SEQUENCE</scope>
</reference>
<dbReference type="GO" id="GO:0016020">
    <property type="term" value="C:membrane"/>
    <property type="evidence" value="ECO:0007669"/>
    <property type="project" value="UniProtKB-SubCell"/>
</dbReference>
<evidence type="ECO:0000313" key="7">
    <source>
        <dbReference type="EMBL" id="JAT30048.1"/>
    </source>
</evidence>
<gene>
    <name evidence="7" type="ORF">g.48633</name>
</gene>
<accession>A0A1B6M2C0</accession>
<evidence type="ECO:0000256" key="4">
    <source>
        <dbReference type="ARBA" id="ARBA00023136"/>
    </source>
</evidence>
<feature type="non-terminal residue" evidence="7">
    <location>
        <position position="1"/>
    </location>
</feature>
<evidence type="ECO:0000256" key="3">
    <source>
        <dbReference type="ARBA" id="ARBA00022737"/>
    </source>
</evidence>
<feature type="non-terminal residue" evidence="7">
    <location>
        <position position="735"/>
    </location>
</feature>
<feature type="domain" description="PDZ" evidence="6">
    <location>
        <begin position="590"/>
        <end position="684"/>
    </location>
</feature>
<dbReference type="Gene3D" id="2.30.42.10">
    <property type="match status" value="3"/>
</dbReference>
<dbReference type="CDD" id="cd06669">
    <property type="entry name" value="PDZ5_MUPP1-like"/>
    <property type="match status" value="1"/>
</dbReference>
<keyword evidence="4" id="KW-0472">Membrane</keyword>
<feature type="region of interest" description="Disordered" evidence="5">
    <location>
        <begin position="137"/>
        <end position="176"/>
    </location>
</feature>
<sequence length="735" mass="78190">ATTEPSLSKLKSRSLEPLTGLAMWSSEPHIIELTKGERGLGFSILDYQDPMNPSETVIVIRSLVPGGVAQMDGRLIPGDRLLSVNDTALDNASLDQAVQALKGAPKGQVRIGVAKPLPIPDSVSQSQEFLEGLSQATPTLDDHSMYSCSGSLPSDLEEDEPPALPDSLPPDSSEDLVSNEDMLESHTPDTLLSVEGVADDLDADRESNKCVPLPSDLEQQIKIHKGSEPLGITLDCEGDGQYGMVVTEVAEGGAVARDGRVRPGDLILSLNYENLRRVTPAQGRAILRRAQLITTDINVKFVAAPTTLDYRKSSVHGELLSAPVKSTVVTQISPSSPYINQAVCVQVSAPSVPVPSEQLSPTSVLSEGNEHESFVDCECVSGRTDSLSDDQVRPGRDEECDGPSTERASVDPDPEPVVELEAEVTCDTEVVPNSSSTLEKLQSVESVESAVTDTGSCSVASRSVSDNEVGRRTSVIDPPSGFQTSTPSSKEDLVVYEAEVNAESPPEPLHPPVVEVTPWTRTDLRSSAKLFRGQSVDVDSTSVLLRRSKLLRSASTGQEVDTVGSGMTITNPTTSQSSVLLAKHWGPERAVHVLREPNCSLGISIVGGKVDLYNAGPDSGSAISGIFIKNVLPQSPAGRTNELKTGDRILEVDGIDLRTASHERAVDVIRAAGNPVRFLVQSLVQWSVDGEGEGASGYERGVSVRKRAPAPPSPSELLKATPYPIPSARTPTPEL</sequence>
<keyword evidence="3" id="KW-0677">Repeat</keyword>
<dbReference type="CDD" id="cd06671">
    <property type="entry name" value="PDZ7_MUPP1-PD6_PATJ-like"/>
    <property type="match status" value="1"/>
</dbReference>
<dbReference type="SUPFAM" id="SSF50156">
    <property type="entry name" value="PDZ domain-like"/>
    <property type="match status" value="3"/>
</dbReference>
<dbReference type="InterPro" id="IPR051342">
    <property type="entry name" value="PDZ_scaffold"/>
</dbReference>
<evidence type="ECO:0000256" key="1">
    <source>
        <dbReference type="ARBA" id="ARBA00004370"/>
    </source>
</evidence>
<dbReference type="InterPro" id="IPR036034">
    <property type="entry name" value="PDZ_sf"/>
</dbReference>
<dbReference type="PROSITE" id="PS50106">
    <property type="entry name" value="PDZ"/>
    <property type="match status" value="3"/>
</dbReference>
<feature type="region of interest" description="Disordered" evidence="5">
    <location>
        <begin position="693"/>
        <end position="735"/>
    </location>
</feature>
<evidence type="ECO:0000256" key="5">
    <source>
        <dbReference type="SAM" id="MobiDB-lite"/>
    </source>
</evidence>
<dbReference type="Pfam" id="PF00595">
    <property type="entry name" value="PDZ"/>
    <property type="match status" value="3"/>
</dbReference>
<dbReference type="FunFam" id="2.30.42.10:FF:000070">
    <property type="entry name" value="Multiple PDZ domain protein"/>
    <property type="match status" value="1"/>
</dbReference>
<feature type="domain" description="PDZ" evidence="6">
    <location>
        <begin position="30"/>
        <end position="106"/>
    </location>
</feature>
<comment type="subcellular location">
    <subcellularLocation>
        <location evidence="1">Membrane</location>
    </subcellularLocation>
</comment>
<dbReference type="PANTHER" id="PTHR19964">
    <property type="entry name" value="MULTIPLE PDZ DOMAIN PROTEIN"/>
    <property type="match status" value="1"/>
</dbReference>
<feature type="region of interest" description="Disordered" evidence="5">
    <location>
        <begin position="458"/>
        <end position="488"/>
    </location>
</feature>
<evidence type="ECO:0000256" key="2">
    <source>
        <dbReference type="ARBA" id="ARBA00022553"/>
    </source>
</evidence>
<dbReference type="SMART" id="SM00228">
    <property type="entry name" value="PDZ"/>
    <property type="match status" value="3"/>
</dbReference>
<feature type="domain" description="PDZ" evidence="6">
    <location>
        <begin position="220"/>
        <end position="290"/>
    </location>
</feature>
<dbReference type="EMBL" id="GEBQ01009929">
    <property type="protein sequence ID" value="JAT30048.1"/>
    <property type="molecule type" value="Transcribed_RNA"/>
</dbReference>
<dbReference type="PANTHER" id="PTHR19964:SF92">
    <property type="entry name" value="PATJ HOMOLOG"/>
    <property type="match status" value="1"/>
</dbReference>
<evidence type="ECO:0000259" key="6">
    <source>
        <dbReference type="PROSITE" id="PS50106"/>
    </source>
</evidence>
<keyword evidence="2" id="KW-0597">Phosphoprotein</keyword>